<feature type="compositionally biased region" description="Basic and acidic residues" evidence="10">
    <location>
        <begin position="557"/>
        <end position="604"/>
    </location>
</feature>
<dbReference type="PRINTS" id="PR00153">
    <property type="entry name" value="CSAPPISMRASE"/>
</dbReference>
<dbReference type="Gene3D" id="2.40.100.10">
    <property type="entry name" value="Cyclophilin-like"/>
    <property type="match status" value="1"/>
</dbReference>
<evidence type="ECO:0000313" key="13">
    <source>
        <dbReference type="EMBL" id="CAG9112069.1"/>
    </source>
</evidence>
<protein>
    <recommendedName>
        <fullName evidence="4">peptidylprolyl isomerase</fullName>
        <ecNumber evidence="4">5.2.1.8</ecNumber>
    </recommendedName>
</protein>
<evidence type="ECO:0000256" key="2">
    <source>
        <dbReference type="ARBA" id="ARBA00002388"/>
    </source>
</evidence>
<keyword evidence="8" id="KW-0539">Nucleus</keyword>
<reference evidence="13" key="1">
    <citation type="submission" date="2020-11" db="EMBL/GenBank/DDBJ databases">
        <authorList>
            <person name="Whiteford S."/>
        </authorList>
    </citation>
    <scope>NUCLEOTIDE SEQUENCE</scope>
</reference>
<comment type="function">
    <text evidence="2">PPIases accelerate the folding of proteins. It catalyzes the cis-trans isomerization of proline imidic peptide bonds in oligopeptides.</text>
</comment>
<dbReference type="PANTHER" id="PTHR45843:SF1">
    <property type="entry name" value="PEPTIDYL-PROLYL CIS-TRANS ISOMERASE-LIKE 4"/>
    <property type="match status" value="1"/>
</dbReference>
<feature type="compositionally biased region" description="Basic and acidic residues" evidence="10">
    <location>
        <begin position="492"/>
        <end position="502"/>
    </location>
</feature>
<dbReference type="InterPro" id="IPR035538">
    <property type="entry name" value="Cyclophilin_PPIL4"/>
</dbReference>
<evidence type="ECO:0000256" key="1">
    <source>
        <dbReference type="ARBA" id="ARBA00000971"/>
    </source>
</evidence>
<dbReference type="PROSITE" id="PS50102">
    <property type="entry name" value="RRM"/>
    <property type="match status" value="1"/>
</dbReference>
<feature type="compositionally biased region" description="Polar residues" evidence="10">
    <location>
        <begin position="503"/>
        <end position="512"/>
    </location>
</feature>
<dbReference type="InterPro" id="IPR029000">
    <property type="entry name" value="Cyclophilin-like_dom_sf"/>
</dbReference>
<evidence type="ECO:0000256" key="10">
    <source>
        <dbReference type="SAM" id="MobiDB-lite"/>
    </source>
</evidence>
<evidence type="ECO:0000256" key="7">
    <source>
        <dbReference type="ARBA" id="ARBA00023235"/>
    </source>
</evidence>
<evidence type="ECO:0000259" key="11">
    <source>
        <dbReference type="PROSITE" id="PS50072"/>
    </source>
</evidence>
<feature type="compositionally biased region" description="Basic residues" evidence="10">
    <location>
        <begin position="743"/>
        <end position="764"/>
    </location>
</feature>
<dbReference type="AlphaFoldDB" id="A0A8S4E8Q1"/>
<feature type="compositionally biased region" description="Low complexity" evidence="10">
    <location>
        <begin position="711"/>
        <end position="739"/>
    </location>
</feature>
<feature type="compositionally biased region" description="Basic and acidic residues" evidence="10">
    <location>
        <begin position="619"/>
        <end position="647"/>
    </location>
</feature>
<dbReference type="SUPFAM" id="SSF54928">
    <property type="entry name" value="RNA-binding domain, RBD"/>
    <property type="match status" value="1"/>
</dbReference>
<dbReference type="FunFam" id="3.30.70.330:FF:000287">
    <property type="entry name" value="Peptidyl-prolyl cis-trans isomerase"/>
    <property type="match status" value="1"/>
</dbReference>
<dbReference type="InterPro" id="IPR012677">
    <property type="entry name" value="Nucleotide-bd_a/b_plait_sf"/>
</dbReference>
<comment type="caution">
    <text evidence="13">The sequence shown here is derived from an EMBL/GenBank/DDBJ whole genome shotgun (WGS) entry which is preliminary data.</text>
</comment>
<dbReference type="CDD" id="cd01921">
    <property type="entry name" value="cyclophilin_RRM"/>
    <property type="match status" value="1"/>
</dbReference>
<dbReference type="InterPro" id="IPR000504">
    <property type="entry name" value="RRM_dom"/>
</dbReference>
<sequence>MAVVIETTLGDITVDLFVEQRPTTCLNFLKLCKMKYYNYNLFHTVRSGFIAQTGDPTGKGSGGESIFGLLEGSEKRFFSGEKMPKIRHTDAGLLSMVCTGEAMVGSQFFFTLGTDLDSLDGVHCVIGEVTEGHDILRKLNDVICDESHRPYQDVRITHTVVLADPFNDPAGLREPSRSPSPSAERLKGGRIAPDEEIDETQGKTAAEIQELIEEKEAKARATILEIVGDLPDADIAPPENVLFVCKLNPVTSDEDLEIIFSRFGKIVTCEVIRDKKTGDSLQYAFIEFSDKKSCEDAYLKMDNVLIDDRRIHVDFSQSVSKIKWLGKGRGVKHINDDDDDLIESNDRNKSIKPYKRGSRRSPSQEKGEHRSRQRQDNDQPMRSREKHDKEEHRREKYDRDEQRRRERHDRHEDRRREKNDRDEDRRREKYDKDEHRNREKHDRHQLKSKEKHDRDRQKDREIRRHEVEKYEPRQRKETDENIKRNRSRSRSPVRENRYKTDKNTNASLNSDNKYSKKSERPTKENDSEKNSNKHHDTYKNGHDRDVSSTKSITNNSSKREINEGDKIKSKRHEEETTKEKSRKHKDSERDDTNGFKENRDEPVKKKPRVTEVVINEIKNPSKTEKSDKGKNSSKEESSSRKKEEKTAVKVKKEKRDKKVSKVAKKSSSKKKRKPSTSSSSESSTSSSSESTSSSESDDKKKKTRRRKKRYSSTSSSDTTSSSSSSSTSSSSESSTSSSDSDAKKKRKAKKKINKKTVKKSKKKT</sequence>
<dbReference type="Pfam" id="PF00076">
    <property type="entry name" value="RRM_1"/>
    <property type="match status" value="1"/>
</dbReference>
<dbReference type="SUPFAM" id="SSF50891">
    <property type="entry name" value="Cyclophilin-like"/>
    <property type="match status" value="1"/>
</dbReference>
<gene>
    <name evidence="13" type="ORF">PLXY2_LOCUS4833</name>
</gene>
<evidence type="ECO:0000256" key="5">
    <source>
        <dbReference type="ARBA" id="ARBA00022884"/>
    </source>
</evidence>
<comment type="catalytic activity">
    <reaction evidence="1">
        <text>[protein]-peptidylproline (omega=180) = [protein]-peptidylproline (omega=0)</text>
        <dbReference type="Rhea" id="RHEA:16237"/>
        <dbReference type="Rhea" id="RHEA-COMP:10747"/>
        <dbReference type="Rhea" id="RHEA-COMP:10748"/>
        <dbReference type="ChEBI" id="CHEBI:83833"/>
        <dbReference type="ChEBI" id="CHEBI:83834"/>
        <dbReference type="EC" id="5.2.1.8"/>
    </reaction>
</comment>
<dbReference type="PANTHER" id="PTHR45843">
    <property type="entry name" value="PEPTIDYL-PROLYL CIS-TRANS ISOMERASE-LIKE 4"/>
    <property type="match status" value="1"/>
</dbReference>
<dbReference type="InterPro" id="IPR035979">
    <property type="entry name" value="RBD_domain_sf"/>
</dbReference>
<feature type="domain" description="RRM" evidence="12">
    <location>
        <begin position="240"/>
        <end position="318"/>
    </location>
</feature>
<evidence type="ECO:0000313" key="14">
    <source>
        <dbReference type="Proteomes" id="UP000653454"/>
    </source>
</evidence>
<feature type="compositionally biased region" description="Low complexity" evidence="10">
    <location>
        <begin position="675"/>
        <end position="694"/>
    </location>
</feature>
<dbReference type="GO" id="GO:0003723">
    <property type="term" value="F:RNA binding"/>
    <property type="evidence" value="ECO:0007669"/>
    <property type="project" value="UniProtKB-UniRule"/>
</dbReference>
<evidence type="ECO:0000259" key="12">
    <source>
        <dbReference type="PROSITE" id="PS50102"/>
    </source>
</evidence>
<dbReference type="PROSITE" id="PS50072">
    <property type="entry name" value="CSA_PPIASE_2"/>
    <property type="match status" value="1"/>
</dbReference>
<keyword evidence="7" id="KW-0413">Isomerase</keyword>
<dbReference type="SMART" id="SM00360">
    <property type="entry name" value="RRM"/>
    <property type="match status" value="1"/>
</dbReference>
<feature type="compositionally biased region" description="Basic residues" evidence="10">
    <location>
        <begin position="350"/>
        <end position="359"/>
    </location>
</feature>
<proteinExistence type="predicted"/>
<feature type="domain" description="PPIase cyclophilin-type" evidence="11">
    <location>
        <begin position="1"/>
        <end position="161"/>
    </location>
</feature>
<dbReference type="FunFam" id="2.40.100.10:FF:000015">
    <property type="entry name" value="Peptidyl-prolyl cis-trans isomerase"/>
    <property type="match status" value="1"/>
</dbReference>
<evidence type="ECO:0000256" key="6">
    <source>
        <dbReference type="ARBA" id="ARBA00023110"/>
    </source>
</evidence>
<dbReference type="EC" id="5.2.1.8" evidence="4"/>
<feature type="region of interest" description="Disordered" evidence="10">
    <location>
        <begin position="167"/>
        <end position="190"/>
    </location>
</feature>
<dbReference type="Pfam" id="PF00160">
    <property type="entry name" value="Pro_isomerase"/>
    <property type="match status" value="1"/>
</dbReference>
<evidence type="ECO:0000256" key="4">
    <source>
        <dbReference type="ARBA" id="ARBA00013194"/>
    </source>
</evidence>
<feature type="compositionally biased region" description="Basic residues" evidence="10">
    <location>
        <begin position="701"/>
        <end position="710"/>
    </location>
</feature>
<keyword evidence="6" id="KW-0697">Rotamase</keyword>
<keyword evidence="14" id="KW-1185">Reference proteome</keyword>
<comment type="subcellular location">
    <subcellularLocation>
        <location evidence="3">Nucleus</location>
    </subcellularLocation>
</comment>
<dbReference type="InterPro" id="IPR035542">
    <property type="entry name" value="CRIP"/>
</dbReference>
<evidence type="ECO:0000256" key="8">
    <source>
        <dbReference type="ARBA" id="ARBA00023242"/>
    </source>
</evidence>
<feature type="region of interest" description="Disordered" evidence="10">
    <location>
        <begin position="335"/>
        <end position="764"/>
    </location>
</feature>
<dbReference type="InterPro" id="IPR002130">
    <property type="entry name" value="Cyclophilin-type_PPIase_dom"/>
</dbReference>
<dbReference type="EMBL" id="CAJHNJ030000013">
    <property type="protein sequence ID" value="CAG9112069.1"/>
    <property type="molecule type" value="Genomic_DNA"/>
</dbReference>
<dbReference type="GO" id="GO:0003755">
    <property type="term" value="F:peptidyl-prolyl cis-trans isomerase activity"/>
    <property type="evidence" value="ECO:0007669"/>
    <property type="project" value="UniProtKB-KW"/>
</dbReference>
<name>A0A8S4E8Q1_PLUXY</name>
<accession>A0A8S4E8Q1</accession>
<evidence type="ECO:0000256" key="3">
    <source>
        <dbReference type="ARBA" id="ARBA00004123"/>
    </source>
</evidence>
<keyword evidence="5 9" id="KW-0694">RNA-binding</keyword>
<evidence type="ECO:0000256" key="9">
    <source>
        <dbReference type="PROSITE-ProRule" id="PRU00176"/>
    </source>
</evidence>
<dbReference type="Gene3D" id="3.30.70.330">
    <property type="match status" value="1"/>
</dbReference>
<dbReference type="CDD" id="cd12235">
    <property type="entry name" value="RRM_PPIL4"/>
    <property type="match status" value="1"/>
</dbReference>
<dbReference type="Proteomes" id="UP000653454">
    <property type="component" value="Unassembled WGS sequence"/>
</dbReference>
<dbReference type="GO" id="GO:0005634">
    <property type="term" value="C:nucleus"/>
    <property type="evidence" value="ECO:0007669"/>
    <property type="project" value="UniProtKB-SubCell"/>
</dbReference>
<feature type="compositionally biased region" description="Basic and acidic residues" evidence="10">
    <location>
        <begin position="362"/>
        <end position="483"/>
    </location>
</feature>
<feature type="compositionally biased region" description="Basic and acidic residues" evidence="10">
    <location>
        <begin position="513"/>
        <end position="547"/>
    </location>
</feature>
<organism evidence="13 14">
    <name type="scientific">Plutella xylostella</name>
    <name type="common">Diamondback moth</name>
    <name type="synonym">Plutella maculipennis</name>
    <dbReference type="NCBI Taxonomy" id="51655"/>
    <lineage>
        <taxon>Eukaryota</taxon>
        <taxon>Metazoa</taxon>
        <taxon>Ecdysozoa</taxon>
        <taxon>Arthropoda</taxon>
        <taxon>Hexapoda</taxon>
        <taxon>Insecta</taxon>
        <taxon>Pterygota</taxon>
        <taxon>Neoptera</taxon>
        <taxon>Endopterygota</taxon>
        <taxon>Lepidoptera</taxon>
        <taxon>Glossata</taxon>
        <taxon>Ditrysia</taxon>
        <taxon>Yponomeutoidea</taxon>
        <taxon>Plutellidae</taxon>
        <taxon>Plutella</taxon>
    </lineage>
</organism>
<feature type="compositionally biased region" description="Basic residues" evidence="10">
    <location>
        <begin position="648"/>
        <end position="674"/>
    </location>
</feature>